<evidence type="ECO:0000313" key="1">
    <source>
        <dbReference type="EMBL" id="VEL09563.1"/>
    </source>
</evidence>
<gene>
    <name evidence="1" type="ORF">PXEA_LOCUS3003</name>
</gene>
<accession>A0A3S5FC11</accession>
<dbReference type="EMBL" id="CAAALY010006652">
    <property type="protein sequence ID" value="VEL09563.1"/>
    <property type="molecule type" value="Genomic_DNA"/>
</dbReference>
<organism evidence="1 2">
    <name type="scientific">Protopolystoma xenopodis</name>
    <dbReference type="NCBI Taxonomy" id="117903"/>
    <lineage>
        <taxon>Eukaryota</taxon>
        <taxon>Metazoa</taxon>
        <taxon>Spiralia</taxon>
        <taxon>Lophotrochozoa</taxon>
        <taxon>Platyhelminthes</taxon>
        <taxon>Monogenea</taxon>
        <taxon>Polyopisthocotylea</taxon>
        <taxon>Polystomatidea</taxon>
        <taxon>Polystomatidae</taxon>
        <taxon>Protopolystoma</taxon>
    </lineage>
</organism>
<sequence>MLDFATHKLHSSIWRHYGYGLANLIPASTGEETKTDEPHGVATVEPPLTVAVEFPSVDLADQSQGQFHLGMSLGNHITCESPVSVTSPASNTKKRKLPTTTQRVVRRRINAANRLKIDEFTQLSSGDLRHQFNSANELVVSAASLRALPLHERAKRHACSKSVPRLFALPASWNIGISLSLGELWRRHRRLCELHRNYIIHQNDLAFEELASKRSKAPAPAIAVVDESMMEMSSREEIRLGASGSTSFVLGQNSLLAPGAASRSRSRIVADDTIQPQFVLDLF</sequence>
<dbReference type="CDD" id="cd21794">
    <property type="entry name" value="Rad21_Rec8_M_Rec8"/>
    <property type="match status" value="1"/>
</dbReference>
<evidence type="ECO:0000313" key="2">
    <source>
        <dbReference type="Proteomes" id="UP000784294"/>
    </source>
</evidence>
<dbReference type="Proteomes" id="UP000784294">
    <property type="component" value="Unassembled WGS sequence"/>
</dbReference>
<name>A0A3S5FC11_9PLAT</name>
<dbReference type="OrthoDB" id="10071381at2759"/>
<keyword evidence="2" id="KW-1185">Reference proteome</keyword>
<comment type="caution">
    <text evidence="1">The sequence shown here is derived from an EMBL/GenBank/DDBJ whole genome shotgun (WGS) entry which is preliminary data.</text>
</comment>
<reference evidence="1" key="1">
    <citation type="submission" date="2018-11" db="EMBL/GenBank/DDBJ databases">
        <authorList>
            <consortium name="Pathogen Informatics"/>
        </authorList>
    </citation>
    <scope>NUCLEOTIDE SEQUENCE</scope>
</reference>
<proteinExistence type="predicted"/>
<dbReference type="AlphaFoldDB" id="A0A3S5FC11"/>
<protein>
    <submittedName>
        <fullName evidence="1">Uncharacterized protein</fullName>
    </submittedName>
</protein>